<dbReference type="Proteomes" id="UP000789759">
    <property type="component" value="Unassembled WGS sequence"/>
</dbReference>
<dbReference type="AlphaFoldDB" id="A0A9N9CL07"/>
<reference evidence="2" key="1">
    <citation type="submission" date="2021-06" db="EMBL/GenBank/DDBJ databases">
        <authorList>
            <person name="Kallberg Y."/>
            <person name="Tangrot J."/>
            <person name="Rosling A."/>
        </authorList>
    </citation>
    <scope>NUCLEOTIDE SEQUENCE</scope>
    <source>
        <strain evidence="2">FL966</strain>
    </source>
</reference>
<proteinExistence type="predicted"/>
<feature type="chain" id="PRO_5040173180" evidence="1">
    <location>
        <begin position="26"/>
        <end position="319"/>
    </location>
</feature>
<name>A0A9N9CL07_9GLOM</name>
<keyword evidence="3" id="KW-1185">Reference proteome</keyword>
<gene>
    <name evidence="2" type="ORF">CPELLU_LOCUS7073</name>
</gene>
<protein>
    <submittedName>
        <fullName evidence="2">16539_t:CDS:1</fullName>
    </submittedName>
</protein>
<evidence type="ECO:0000256" key="1">
    <source>
        <dbReference type="SAM" id="SignalP"/>
    </source>
</evidence>
<keyword evidence="1" id="KW-0732">Signal</keyword>
<evidence type="ECO:0000313" key="3">
    <source>
        <dbReference type="Proteomes" id="UP000789759"/>
    </source>
</evidence>
<evidence type="ECO:0000313" key="2">
    <source>
        <dbReference type="EMBL" id="CAG8602746.1"/>
    </source>
</evidence>
<dbReference type="EMBL" id="CAJVQA010004625">
    <property type="protein sequence ID" value="CAG8602746.1"/>
    <property type="molecule type" value="Genomic_DNA"/>
</dbReference>
<accession>A0A9N9CL07</accession>
<dbReference type="OrthoDB" id="2429744at2759"/>
<sequence length="319" mass="34134">MAKLTFNPSISIIAFILSVISCATASSLRGRAFLNNYQPFVVFENANENIASTEASNVNLLDISALNAAEAATSVDNEQQTTFLLSKRAFLNNGFQPFFLLENANENIASAEAANVNQFDLESLNAAENAASVDHEQATTFLLGKRSFLNNGGGTPFVIFENANENIASAEAANVNQFDIQALNAAETATSADHEQQTTFLLGKRSFLQQGFQPFVVFENANENIASAEAANVNQFDLEALNAAENAASADHEQQTTLFFGKRSFLNNGGGMPFIVFENANENIASAETANVNQLDIEALNAAEAATSTDFESATSLIV</sequence>
<organism evidence="2 3">
    <name type="scientific">Cetraspora pellucida</name>
    <dbReference type="NCBI Taxonomy" id="1433469"/>
    <lineage>
        <taxon>Eukaryota</taxon>
        <taxon>Fungi</taxon>
        <taxon>Fungi incertae sedis</taxon>
        <taxon>Mucoromycota</taxon>
        <taxon>Glomeromycotina</taxon>
        <taxon>Glomeromycetes</taxon>
        <taxon>Diversisporales</taxon>
        <taxon>Gigasporaceae</taxon>
        <taxon>Cetraspora</taxon>
    </lineage>
</organism>
<dbReference type="PROSITE" id="PS51257">
    <property type="entry name" value="PROKAR_LIPOPROTEIN"/>
    <property type="match status" value="1"/>
</dbReference>
<feature type="signal peptide" evidence="1">
    <location>
        <begin position="1"/>
        <end position="25"/>
    </location>
</feature>
<comment type="caution">
    <text evidence="2">The sequence shown here is derived from an EMBL/GenBank/DDBJ whole genome shotgun (WGS) entry which is preliminary data.</text>
</comment>